<feature type="region of interest" description="Disordered" evidence="1">
    <location>
        <begin position="38"/>
        <end position="61"/>
    </location>
</feature>
<feature type="region of interest" description="Disordered" evidence="1">
    <location>
        <begin position="79"/>
        <end position="100"/>
    </location>
</feature>
<evidence type="ECO:0000256" key="1">
    <source>
        <dbReference type="SAM" id="MobiDB-lite"/>
    </source>
</evidence>
<evidence type="ECO:0000313" key="2">
    <source>
        <dbReference type="EnsemblPlants" id="ONIVA03G02410.1"/>
    </source>
</evidence>
<dbReference type="Gramene" id="ONIVA03G02410.1">
    <property type="protein sequence ID" value="ONIVA03G02410.1"/>
    <property type="gene ID" value="ONIVA03G02410"/>
</dbReference>
<dbReference type="AlphaFoldDB" id="A0A0E0GGE6"/>
<reference evidence="2" key="1">
    <citation type="submission" date="2015-04" db="UniProtKB">
        <authorList>
            <consortium name="EnsemblPlants"/>
        </authorList>
    </citation>
    <scope>IDENTIFICATION</scope>
    <source>
        <strain evidence="2">SL10</strain>
    </source>
</reference>
<proteinExistence type="predicted"/>
<protein>
    <submittedName>
        <fullName evidence="2">Uncharacterized protein</fullName>
    </submittedName>
</protein>
<dbReference type="Proteomes" id="UP000006591">
    <property type="component" value="Chromosome 3"/>
</dbReference>
<keyword evidence="3" id="KW-1185">Reference proteome</keyword>
<sequence>MEKEASRGPGRDWNMVRACHARALMRDARAVAVAGSQAGEVNASETPGNLALPPPPSGHRARARKCLVAGRVGRRRQLRRPWEGAGRAGGGRDGAPSDCAAHPSSILSPSLAGLDRITGADRITGLDRITDADALFLLRCCRHRQADADAGGDCGDGEGRPSSRAVRVIYISSWELASSRVVVSRPTGFTRYREERG</sequence>
<reference evidence="2" key="2">
    <citation type="submission" date="2018-04" db="EMBL/GenBank/DDBJ databases">
        <title>OnivRS2 (Oryza nivara Reference Sequence Version 2).</title>
        <authorList>
            <person name="Zhang J."/>
            <person name="Kudrna D."/>
            <person name="Lee S."/>
            <person name="Talag J."/>
            <person name="Rajasekar S."/>
            <person name="Welchert J."/>
            <person name="Hsing Y.-I."/>
            <person name="Wing R.A."/>
        </authorList>
    </citation>
    <scope>NUCLEOTIDE SEQUENCE [LARGE SCALE GENOMIC DNA]</scope>
    <source>
        <strain evidence="2">SL10</strain>
    </source>
</reference>
<name>A0A0E0GGE6_ORYNI</name>
<accession>A0A0E0GGE6</accession>
<evidence type="ECO:0000313" key="3">
    <source>
        <dbReference type="Proteomes" id="UP000006591"/>
    </source>
</evidence>
<organism evidence="2">
    <name type="scientific">Oryza nivara</name>
    <name type="common">Indian wild rice</name>
    <name type="synonym">Oryza sativa f. spontanea</name>
    <dbReference type="NCBI Taxonomy" id="4536"/>
    <lineage>
        <taxon>Eukaryota</taxon>
        <taxon>Viridiplantae</taxon>
        <taxon>Streptophyta</taxon>
        <taxon>Embryophyta</taxon>
        <taxon>Tracheophyta</taxon>
        <taxon>Spermatophyta</taxon>
        <taxon>Magnoliopsida</taxon>
        <taxon>Liliopsida</taxon>
        <taxon>Poales</taxon>
        <taxon>Poaceae</taxon>
        <taxon>BOP clade</taxon>
        <taxon>Oryzoideae</taxon>
        <taxon>Oryzeae</taxon>
        <taxon>Oryzinae</taxon>
        <taxon>Oryza</taxon>
    </lineage>
</organism>
<dbReference type="EnsemblPlants" id="ONIVA03G02410.1">
    <property type="protein sequence ID" value="ONIVA03G02410.1"/>
    <property type="gene ID" value="ONIVA03G02410"/>
</dbReference>
<dbReference type="HOGENOM" id="CLU_1386147_0_0_1"/>